<protein>
    <submittedName>
        <fullName evidence="4">DUF2726 domain-containing protein</fullName>
    </submittedName>
</protein>
<dbReference type="AlphaFoldDB" id="A0A3N4N8Y3"/>
<keyword evidence="2" id="KW-1133">Transmembrane helix</keyword>
<keyword evidence="5" id="KW-1185">Reference proteome</keyword>
<feature type="transmembrane region" description="Helical" evidence="2">
    <location>
        <begin position="25"/>
        <end position="41"/>
    </location>
</feature>
<comment type="caution">
    <text evidence="4">The sequence shown here is derived from an EMBL/GenBank/DDBJ whole genome shotgun (WGS) entry which is preliminary data.</text>
</comment>
<feature type="domain" description="DUF2726" evidence="3">
    <location>
        <begin position="92"/>
        <end position="202"/>
    </location>
</feature>
<name>A0A3N4N8Y3_9GAMM</name>
<organism evidence="4 5">
    <name type="scientific">Candidatus Pantoea deserta</name>
    <dbReference type="NCBI Taxonomy" id="1869313"/>
    <lineage>
        <taxon>Bacteria</taxon>
        <taxon>Pseudomonadati</taxon>
        <taxon>Pseudomonadota</taxon>
        <taxon>Gammaproteobacteria</taxon>
        <taxon>Enterobacterales</taxon>
        <taxon>Erwiniaceae</taxon>
        <taxon>Pantoea</taxon>
    </lineage>
</organism>
<dbReference type="Proteomes" id="UP000281332">
    <property type="component" value="Unassembled WGS sequence"/>
</dbReference>
<dbReference type="OrthoDB" id="5679025at2"/>
<proteinExistence type="predicted"/>
<feature type="compositionally biased region" description="Basic and acidic residues" evidence="1">
    <location>
        <begin position="61"/>
        <end position="78"/>
    </location>
</feature>
<dbReference type="RefSeq" id="WP_123803198.1">
    <property type="nucleotide sequence ID" value="NZ_RMVG01000037.1"/>
</dbReference>
<evidence type="ECO:0000313" key="5">
    <source>
        <dbReference type="Proteomes" id="UP000281332"/>
    </source>
</evidence>
<gene>
    <name evidence="4" type="ORF">BBB56_23000</name>
</gene>
<reference evidence="4 5" key="1">
    <citation type="submission" date="2018-11" db="EMBL/GenBank/DDBJ databases">
        <title>Whole genome sequencing of Pantoea sp. RIT388.</title>
        <authorList>
            <person name="Gan H.M."/>
            <person name="Hudson A.O."/>
        </authorList>
    </citation>
    <scope>NUCLEOTIDE SEQUENCE [LARGE SCALE GENOMIC DNA]</scope>
    <source>
        <strain evidence="4 5">RIT388</strain>
    </source>
</reference>
<dbReference type="Pfam" id="PF10881">
    <property type="entry name" value="DUF2726"/>
    <property type="match status" value="1"/>
</dbReference>
<evidence type="ECO:0000256" key="2">
    <source>
        <dbReference type="SAM" id="Phobius"/>
    </source>
</evidence>
<sequence length="215" mass="23992">MFEKIAGLVMIPGTTFKEGRSLMDISNWLLIAIVVVIFLAVRGKKKSKKGHYQPSPTQKPEWQDHRPTPEYTREETTAERQLNAVRSGDFRKRPLMNKSEYSVFCKLEKLLSTSHRGYRVFSQVSLGEILGSDDKQAYLAINSKRADFVIIDWSGQPIAVVEYHGSGHFQGDAVVRDAVKREACASAGIAFIELTASYSDNDIKAISDHLSAKAA</sequence>
<evidence type="ECO:0000313" key="4">
    <source>
        <dbReference type="EMBL" id="RPD91815.1"/>
    </source>
</evidence>
<evidence type="ECO:0000259" key="3">
    <source>
        <dbReference type="Pfam" id="PF10881"/>
    </source>
</evidence>
<keyword evidence="2" id="KW-0472">Membrane</keyword>
<dbReference type="InterPro" id="IPR024402">
    <property type="entry name" value="DUF2726"/>
</dbReference>
<evidence type="ECO:0000256" key="1">
    <source>
        <dbReference type="SAM" id="MobiDB-lite"/>
    </source>
</evidence>
<keyword evidence="2" id="KW-0812">Transmembrane</keyword>
<dbReference type="EMBL" id="RMVG01000037">
    <property type="protein sequence ID" value="RPD91815.1"/>
    <property type="molecule type" value="Genomic_DNA"/>
</dbReference>
<feature type="region of interest" description="Disordered" evidence="1">
    <location>
        <begin position="47"/>
        <end position="78"/>
    </location>
</feature>
<accession>A0A3N4N8Y3</accession>